<feature type="transmembrane region" description="Helical" evidence="2">
    <location>
        <begin position="205"/>
        <end position="229"/>
    </location>
</feature>
<protein>
    <submittedName>
        <fullName evidence="3">Phosphoesterase PA-phosphatase</fullName>
    </submittedName>
</protein>
<gene>
    <name evidence="3" type="ORF">ACFFIA_07140</name>
</gene>
<feature type="transmembrane region" description="Helical" evidence="2">
    <location>
        <begin position="241"/>
        <end position="260"/>
    </location>
</feature>
<keyword evidence="4" id="KW-1185">Reference proteome</keyword>
<feature type="region of interest" description="Disordered" evidence="1">
    <location>
        <begin position="37"/>
        <end position="64"/>
    </location>
</feature>
<evidence type="ECO:0000256" key="2">
    <source>
        <dbReference type="SAM" id="Phobius"/>
    </source>
</evidence>
<organism evidence="3 4">
    <name type="scientific">Phytohabitans kaempferiae</name>
    <dbReference type="NCBI Taxonomy" id="1620943"/>
    <lineage>
        <taxon>Bacteria</taxon>
        <taxon>Bacillati</taxon>
        <taxon>Actinomycetota</taxon>
        <taxon>Actinomycetes</taxon>
        <taxon>Micromonosporales</taxon>
        <taxon>Micromonosporaceae</taxon>
    </lineage>
</organism>
<keyword evidence="2" id="KW-0472">Membrane</keyword>
<feature type="transmembrane region" description="Helical" evidence="2">
    <location>
        <begin position="77"/>
        <end position="97"/>
    </location>
</feature>
<comment type="caution">
    <text evidence="3">The sequence shown here is derived from an EMBL/GenBank/DDBJ whole genome shotgun (WGS) entry which is preliminary data.</text>
</comment>
<keyword evidence="2" id="KW-1133">Transmembrane helix</keyword>
<evidence type="ECO:0000313" key="3">
    <source>
        <dbReference type="EMBL" id="MFC0527430.1"/>
    </source>
</evidence>
<sequence length="261" mass="26634">MATTASRGDVRGRRIRAATAAPAGMLGSLAVSRRATERQAADLPGTGTAGTAHREAGGTSVTAANAGRGGTDRFARAVTEVFAPAVLAAAMAVVFASHGADSWRGRVGWGLLAVLFTAAVPYAIVGVAVRRGQLTDHHIGVREQRRAPLLLGLLSCLAGLAALAWLGAPRPLVAAVTVILVVGVVVTAVNQVWKLSVHAATAAASAQMLVVAFGRWMVPFFAVVALIAWSRVRLDAHSPAQVAVGAIAGALLTPPVFLPIA</sequence>
<dbReference type="InterPro" id="IPR036938">
    <property type="entry name" value="PAP2/HPO_sf"/>
</dbReference>
<evidence type="ECO:0000256" key="1">
    <source>
        <dbReference type="SAM" id="MobiDB-lite"/>
    </source>
</evidence>
<name>A0ABV6LYD7_9ACTN</name>
<keyword evidence="2" id="KW-0812">Transmembrane</keyword>
<reference evidence="3 4" key="1">
    <citation type="submission" date="2024-09" db="EMBL/GenBank/DDBJ databases">
        <authorList>
            <person name="Sun Q."/>
            <person name="Mori K."/>
        </authorList>
    </citation>
    <scope>NUCLEOTIDE SEQUENCE [LARGE SCALE GENOMIC DNA]</scope>
    <source>
        <strain evidence="3 4">TBRC 3947</strain>
    </source>
</reference>
<feature type="transmembrane region" description="Helical" evidence="2">
    <location>
        <begin position="109"/>
        <end position="129"/>
    </location>
</feature>
<proteinExistence type="predicted"/>
<accession>A0ABV6LYD7</accession>
<dbReference type="EMBL" id="JBHLUH010000009">
    <property type="protein sequence ID" value="MFC0527430.1"/>
    <property type="molecule type" value="Genomic_DNA"/>
</dbReference>
<feature type="transmembrane region" description="Helical" evidence="2">
    <location>
        <begin position="172"/>
        <end position="193"/>
    </location>
</feature>
<dbReference type="Gene3D" id="1.20.144.10">
    <property type="entry name" value="Phosphatidic acid phosphatase type 2/haloperoxidase"/>
    <property type="match status" value="1"/>
</dbReference>
<dbReference type="Proteomes" id="UP001589867">
    <property type="component" value="Unassembled WGS sequence"/>
</dbReference>
<evidence type="ECO:0000313" key="4">
    <source>
        <dbReference type="Proteomes" id="UP001589867"/>
    </source>
</evidence>
<dbReference type="SUPFAM" id="SSF48317">
    <property type="entry name" value="Acid phosphatase/Vanadium-dependent haloperoxidase"/>
    <property type="match status" value="1"/>
</dbReference>
<feature type="transmembrane region" description="Helical" evidence="2">
    <location>
        <begin position="149"/>
        <end position="166"/>
    </location>
</feature>